<evidence type="ECO:0000256" key="4">
    <source>
        <dbReference type="ARBA" id="ARBA00022801"/>
    </source>
</evidence>
<dbReference type="RefSeq" id="WP_248684867.1">
    <property type="nucleotide sequence ID" value="NZ_JALPRY010000032.1"/>
</dbReference>
<evidence type="ECO:0000256" key="2">
    <source>
        <dbReference type="ARBA" id="ARBA00001946"/>
    </source>
</evidence>
<organism evidence="8 9">
    <name type="scientific">Neorhizobium turbinariae</name>
    <dbReference type="NCBI Taxonomy" id="2937795"/>
    <lineage>
        <taxon>Bacteria</taxon>
        <taxon>Pseudomonadati</taxon>
        <taxon>Pseudomonadota</taxon>
        <taxon>Alphaproteobacteria</taxon>
        <taxon>Hyphomicrobiales</taxon>
        <taxon>Rhizobiaceae</taxon>
        <taxon>Rhizobium/Agrobacterium group</taxon>
        <taxon>Neorhizobium</taxon>
    </lineage>
</organism>
<dbReference type="PANTHER" id="PTHR12318">
    <property type="entry name" value="TESTOSTERONE-REGULATED PROTEIN RP2"/>
    <property type="match status" value="1"/>
</dbReference>
<proteinExistence type="predicted"/>
<evidence type="ECO:0000259" key="7">
    <source>
        <dbReference type="PROSITE" id="PS51462"/>
    </source>
</evidence>
<feature type="domain" description="Nudix hydrolase" evidence="7">
    <location>
        <begin position="13"/>
        <end position="189"/>
    </location>
</feature>
<accession>A0ABT0IXD2</accession>
<comment type="cofactor">
    <cofactor evidence="2">
        <name>Mg(2+)</name>
        <dbReference type="ChEBI" id="CHEBI:18420"/>
    </cofactor>
</comment>
<dbReference type="InterPro" id="IPR039121">
    <property type="entry name" value="NUDT19"/>
</dbReference>
<keyword evidence="3" id="KW-0479">Metal-binding</keyword>
<dbReference type="CDD" id="cd18870">
    <property type="entry name" value="NUDIX_AcylCoAdiphos_Nudt19"/>
    <property type="match status" value="1"/>
</dbReference>
<evidence type="ECO:0000313" key="8">
    <source>
        <dbReference type="EMBL" id="MCK8782541.1"/>
    </source>
</evidence>
<gene>
    <name evidence="8" type="ORF">M0654_21455</name>
</gene>
<dbReference type="EMBL" id="JALPRY010000032">
    <property type="protein sequence ID" value="MCK8782541.1"/>
    <property type="molecule type" value="Genomic_DNA"/>
</dbReference>
<dbReference type="PANTHER" id="PTHR12318:SF0">
    <property type="entry name" value="ACYL-COENZYME A DIPHOSPHATASE NUDT19"/>
    <property type="match status" value="1"/>
</dbReference>
<dbReference type="PROSITE" id="PS51462">
    <property type="entry name" value="NUDIX"/>
    <property type="match status" value="1"/>
</dbReference>
<reference evidence="8 9" key="1">
    <citation type="submission" date="2022-04" db="EMBL/GenBank/DDBJ databases">
        <title>Rhizobium coralii sp. nov., isolated from coral Turbinaria peltata.</title>
        <authorList>
            <person name="Sun H."/>
        </authorList>
    </citation>
    <scope>NUCLEOTIDE SEQUENCE [LARGE SCALE GENOMIC DNA]</scope>
    <source>
        <strain evidence="8 9">NTR19</strain>
    </source>
</reference>
<dbReference type="Proteomes" id="UP001202827">
    <property type="component" value="Unassembled WGS sequence"/>
</dbReference>
<evidence type="ECO:0000256" key="3">
    <source>
        <dbReference type="ARBA" id="ARBA00022723"/>
    </source>
</evidence>
<comment type="caution">
    <text evidence="8">The sequence shown here is derived from an EMBL/GenBank/DDBJ whole genome shotgun (WGS) entry which is preliminary data.</text>
</comment>
<sequence>MDEFKHARVPGVRPRDAASLLLVDRSDGAHRVLVGRRGSAHVFMPNVYVFPGGRRDARDHSLPFSKDLDARVFDRLLTGASARLGTARARALALAALRELREETGLSFPEETGTDLSRLRYVARAITPPGNVRRFDTRFFLAFLDECGFDLRHLADSDELQDLRWLDIRELSSLKLPAITTRVLEDVRDLIADEPSLPFGSPVNFYFMRRGRFIRSRL</sequence>
<dbReference type="SUPFAM" id="SSF55811">
    <property type="entry name" value="Nudix"/>
    <property type="match status" value="1"/>
</dbReference>
<evidence type="ECO:0000256" key="6">
    <source>
        <dbReference type="ARBA" id="ARBA00023211"/>
    </source>
</evidence>
<keyword evidence="5" id="KW-0460">Magnesium</keyword>
<evidence type="ECO:0000256" key="1">
    <source>
        <dbReference type="ARBA" id="ARBA00001936"/>
    </source>
</evidence>
<keyword evidence="6" id="KW-0464">Manganese</keyword>
<protein>
    <submittedName>
        <fullName evidence="8">NUDIX domain-containing protein</fullName>
    </submittedName>
</protein>
<name>A0ABT0IXD2_9HYPH</name>
<keyword evidence="9" id="KW-1185">Reference proteome</keyword>
<dbReference type="InterPro" id="IPR000086">
    <property type="entry name" value="NUDIX_hydrolase_dom"/>
</dbReference>
<evidence type="ECO:0000313" key="9">
    <source>
        <dbReference type="Proteomes" id="UP001202827"/>
    </source>
</evidence>
<dbReference type="Pfam" id="PF00293">
    <property type="entry name" value="NUDIX"/>
    <property type="match status" value="1"/>
</dbReference>
<evidence type="ECO:0000256" key="5">
    <source>
        <dbReference type="ARBA" id="ARBA00022842"/>
    </source>
</evidence>
<keyword evidence="4" id="KW-0378">Hydrolase</keyword>
<dbReference type="InterPro" id="IPR015797">
    <property type="entry name" value="NUDIX_hydrolase-like_dom_sf"/>
</dbReference>
<dbReference type="Gene3D" id="3.90.79.10">
    <property type="entry name" value="Nucleoside Triphosphate Pyrophosphohydrolase"/>
    <property type="match status" value="2"/>
</dbReference>
<comment type="cofactor">
    <cofactor evidence="1">
        <name>Mn(2+)</name>
        <dbReference type="ChEBI" id="CHEBI:29035"/>
    </cofactor>
</comment>